<comment type="caution">
    <text evidence="1">The sequence shown here is derived from an EMBL/GenBank/DDBJ whole genome shotgun (WGS) entry which is preliminary data.</text>
</comment>
<organism evidence="1 2">
    <name type="scientific">Vibrio harveyi</name>
    <name type="common">Beneckea harveyi</name>
    <dbReference type="NCBI Taxonomy" id="669"/>
    <lineage>
        <taxon>Bacteria</taxon>
        <taxon>Pseudomonadati</taxon>
        <taxon>Pseudomonadota</taxon>
        <taxon>Gammaproteobacteria</taxon>
        <taxon>Vibrionales</taxon>
        <taxon>Vibrionaceae</taxon>
        <taxon>Vibrio</taxon>
    </lineage>
</organism>
<reference evidence="1 2" key="1">
    <citation type="submission" date="2012-10" db="EMBL/GenBank/DDBJ databases">
        <title>Genome sequence of Vibrio Cholerae HENC-02.</title>
        <authorList>
            <person name="Eppinger M."/>
            <person name="Hasan N.A."/>
            <person name="Sengamalay N."/>
            <person name="Hine E."/>
            <person name="Su Q."/>
            <person name="Daugherty S.C."/>
            <person name="Young S."/>
            <person name="Sadzewicz L."/>
            <person name="Tallon L."/>
            <person name="Cebula T.A."/>
            <person name="Ravel J."/>
            <person name="Colwell R.R."/>
        </authorList>
    </citation>
    <scope>NUCLEOTIDE SEQUENCE [LARGE SCALE GENOMIC DNA]</scope>
    <source>
        <strain evidence="1 2">HENC-02</strain>
    </source>
</reference>
<protein>
    <submittedName>
        <fullName evidence="1">Uncharacterized protein</fullName>
    </submittedName>
</protein>
<sequence length="30" mass="3490">SIKQPLKPWFMNGFTKLLVFHIINAKCIAM</sequence>
<accession>A0A454D5B0</accession>
<dbReference type="Proteomes" id="UP000008367">
    <property type="component" value="Unassembled WGS sequence"/>
</dbReference>
<gene>
    <name evidence="1" type="ORF">VCHENC02_0800B</name>
</gene>
<proteinExistence type="predicted"/>
<evidence type="ECO:0000313" key="1">
    <source>
        <dbReference type="EMBL" id="EKM33791.1"/>
    </source>
</evidence>
<evidence type="ECO:0000313" key="2">
    <source>
        <dbReference type="Proteomes" id="UP000008367"/>
    </source>
</evidence>
<dbReference type="EMBL" id="AJSR01000108">
    <property type="protein sequence ID" value="EKM33791.1"/>
    <property type="molecule type" value="Genomic_DNA"/>
</dbReference>
<name>A0A454D5B0_VIBHA</name>
<feature type="non-terminal residue" evidence="1">
    <location>
        <position position="1"/>
    </location>
</feature>
<dbReference type="AlphaFoldDB" id="A0A454D5B0"/>